<dbReference type="Pfam" id="PF00179">
    <property type="entry name" value="UQ_con"/>
    <property type="match status" value="1"/>
</dbReference>
<evidence type="ECO:0000256" key="8">
    <source>
        <dbReference type="ARBA" id="ARBA00039894"/>
    </source>
</evidence>
<evidence type="ECO:0000256" key="4">
    <source>
        <dbReference type="ARBA" id="ARBA00022703"/>
    </source>
</evidence>
<dbReference type="GO" id="GO:0043066">
    <property type="term" value="P:negative regulation of apoptotic process"/>
    <property type="evidence" value="ECO:0007669"/>
    <property type="project" value="TreeGrafter"/>
</dbReference>
<keyword evidence="5" id="KW-0547">Nucleotide-binding</keyword>
<organism evidence="13">
    <name type="scientific">viral metagenome</name>
    <dbReference type="NCBI Taxonomy" id="1070528"/>
    <lineage>
        <taxon>unclassified sequences</taxon>
        <taxon>metagenomes</taxon>
        <taxon>organismal metagenomes</taxon>
    </lineage>
</organism>
<evidence type="ECO:0000256" key="2">
    <source>
        <dbReference type="ARBA" id="ARBA00022490"/>
    </source>
</evidence>
<keyword evidence="3" id="KW-0808">Transferase</keyword>
<evidence type="ECO:0000256" key="9">
    <source>
        <dbReference type="ARBA" id="ARBA00041798"/>
    </source>
</evidence>
<evidence type="ECO:0000256" key="11">
    <source>
        <dbReference type="ARBA" id="ARBA00042401"/>
    </source>
</evidence>
<dbReference type="SUPFAM" id="SSF54495">
    <property type="entry name" value="UBC-like"/>
    <property type="match status" value="1"/>
</dbReference>
<name>A0A6C0BK94_9ZZZZ</name>
<evidence type="ECO:0000256" key="7">
    <source>
        <dbReference type="ARBA" id="ARBA00022840"/>
    </source>
</evidence>
<dbReference type="EMBL" id="MN739166">
    <property type="protein sequence ID" value="QHS91979.1"/>
    <property type="molecule type" value="Genomic_DNA"/>
</dbReference>
<evidence type="ECO:0000256" key="6">
    <source>
        <dbReference type="ARBA" id="ARBA00022786"/>
    </source>
</evidence>
<evidence type="ECO:0000256" key="5">
    <source>
        <dbReference type="ARBA" id="ARBA00022741"/>
    </source>
</evidence>
<evidence type="ECO:0000256" key="3">
    <source>
        <dbReference type="ARBA" id="ARBA00022679"/>
    </source>
</evidence>
<accession>A0A6C0BK94</accession>
<evidence type="ECO:0000256" key="1">
    <source>
        <dbReference type="ARBA" id="ARBA00004496"/>
    </source>
</evidence>
<dbReference type="GO" id="GO:0004869">
    <property type="term" value="F:cysteine-type endopeptidase inhibitor activity"/>
    <property type="evidence" value="ECO:0007669"/>
    <property type="project" value="TreeGrafter"/>
</dbReference>
<evidence type="ECO:0000259" key="12">
    <source>
        <dbReference type="PROSITE" id="PS50127"/>
    </source>
</evidence>
<evidence type="ECO:0000313" key="13">
    <source>
        <dbReference type="EMBL" id="QHS91979.1"/>
    </source>
</evidence>
<dbReference type="PROSITE" id="PS00183">
    <property type="entry name" value="UBC_1"/>
    <property type="match status" value="1"/>
</dbReference>
<comment type="subcellular location">
    <subcellularLocation>
        <location evidence="1">Cytoplasm</location>
    </subcellularLocation>
</comment>
<dbReference type="Gene3D" id="3.10.110.10">
    <property type="entry name" value="Ubiquitin Conjugating Enzyme"/>
    <property type="match status" value="1"/>
</dbReference>
<keyword evidence="7" id="KW-0067">ATP-binding</keyword>
<proteinExistence type="predicted"/>
<dbReference type="AlphaFoldDB" id="A0A6C0BK94"/>
<dbReference type="GO" id="GO:0005524">
    <property type="term" value="F:ATP binding"/>
    <property type="evidence" value="ECO:0007669"/>
    <property type="project" value="UniProtKB-KW"/>
</dbReference>
<dbReference type="GO" id="GO:0016740">
    <property type="term" value="F:transferase activity"/>
    <property type="evidence" value="ECO:0007669"/>
    <property type="project" value="UniProtKB-KW"/>
</dbReference>
<dbReference type="GO" id="GO:0006915">
    <property type="term" value="P:apoptotic process"/>
    <property type="evidence" value="ECO:0007669"/>
    <property type="project" value="UniProtKB-KW"/>
</dbReference>
<dbReference type="InterPro" id="IPR016135">
    <property type="entry name" value="UBQ-conjugating_enzyme/RWD"/>
</dbReference>
<dbReference type="PANTHER" id="PTHR46116:SF26">
    <property type="entry name" value="UBIQUITIN-CONJUGATING ENZYME E2 Z"/>
    <property type="match status" value="1"/>
</dbReference>
<dbReference type="PANTHER" id="PTHR46116">
    <property type="entry name" value="(E3-INDEPENDENT) E2 UBIQUITIN-CONJUGATING ENZYME"/>
    <property type="match status" value="1"/>
</dbReference>
<protein>
    <recommendedName>
        <fullName evidence="8">Ubiquitin-conjugating enzyme E2 Z</fullName>
    </recommendedName>
    <alternativeName>
        <fullName evidence="9">E2 ubiquitin-conjugating enzyme Z</fullName>
    </alternativeName>
    <alternativeName>
        <fullName evidence="11">Ubiquitin carrier protein Z</fullName>
    </alternativeName>
    <alternativeName>
        <fullName evidence="10">Ubiquitin-protein ligase Z</fullName>
    </alternativeName>
</protein>
<dbReference type="GO" id="GO:0005737">
    <property type="term" value="C:cytoplasm"/>
    <property type="evidence" value="ECO:0007669"/>
    <property type="project" value="UniProtKB-SubCell"/>
</dbReference>
<dbReference type="PROSITE" id="PS50127">
    <property type="entry name" value="UBC_2"/>
    <property type="match status" value="1"/>
</dbReference>
<dbReference type="InterPro" id="IPR023313">
    <property type="entry name" value="UBQ-conjugating_AS"/>
</dbReference>
<reference evidence="13" key="1">
    <citation type="journal article" date="2020" name="Nature">
        <title>Giant virus diversity and host interactions through global metagenomics.</title>
        <authorList>
            <person name="Schulz F."/>
            <person name="Roux S."/>
            <person name="Paez-Espino D."/>
            <person name="Jungbluth S."/>
            <person name="Walsh D.A."/>
            <person name="Denef V.J."/>
            <person name="McMahon K.D."/>
            <person name="Konstantinidis K.T."/>
            <person name="Eloe-Fadrosh E.A."/>
            <person name="Kyrpides N.C."/>
            <person name="Woyke T."/>
        </authorList>
    </citation>
    <scope>NUCLEOTIDE SEQUENCE</scope>
    <source>
        <strain evidence="13">GVMAG-M-3300013285-6</strain>
    </source>
</reference>
<dbReference type="GO" id="GO:0005634">
    <property type="term" value="C:nucleus"/>
    <property type="evidence" value="ECO:0007669"/>
    <property type="project" value="TreeGrafter"/>
</dbReference>
<keyword evidence="6" id="KW-0833">Ubl conjugation pathway</keyword>
<dbReference type="InterPro" id="IPR000608">
    <property type="entry name" value="UBC"/>
</dbReference>
<keyword evidence="4" id="KW-0053">Apoptosis</keyword>
<feature type="domain" description="UBC core" evidence="12">
    <location>
        <begin position="1"/>
        <end position="156"/>
    </location>
</feature>
<keyword evidence="2" id="KW-0963">Cytoplasm</keyword>
<evidence type="ECO:0000256" key="10">
    <source>
        <dbReference type="ARBA" id="ARBA00042316"/>
    </source>
</evidence>
<dbReference type="SMART" id="SM00212">
    <property type="entry name" value="UBCc"/>
    <property type="match status" value="1"/>
</dbReference>
<sequence length="232" mass="26132">MSKRLMKEIPQVTDKTMRDMGIYYIPDTASITKGKVLIQGPDDSPFEGCFFIFQFAFPDDYPFSPPKVNVLTTDGLTRFHPNLYVEGKVCLSILGTYTGPSWQSTMSLSMVLLSLKALLDTNPLSHEPGYSSYTLANPLASTYASFVQHQLVALTLSELRGSECYKGVQDDLPDDFKEKTLVSLKKVIMKNLEYSDTLYTEIPYGMRGCTRWKVLHKEVLLLEKNGNAQNND</sequence>